<feature type="compositionally biased region" description="Pro residues" evidence="1">
    <location>
        <begin position="62"/>
        <end position="73"/>
    </location>
</feature>
<dbReference type="EMBL" id="AK045654">
    <property type="protein sequence ID" value="BAC32446.1"/>
    <property type="molecule type" value="mRNA"/>
</dbReference>
<reference evidence="2" key="3">
    <citation type="journal article" date="2000" name="Genome Res.">
        <title>RIKEN integrated sequence analysis (RISA) system--384-format sequencing pipeline with 384 multicapillary sequencer.</title>
        <authorList>
            <person name="Shibata K."/>
            <person name="Itoh M."/>
            <person name="Aizawa K."/>
            <person name="Nagaoka S."/>
            <person name="Sasaki N."/>
            <person name="Carninci P."/>
            <person name="Konno H."/>
            <person name="Akiyama J."/>
            <person name="Nishi K."/>
            <person name="Kitsunai T."/>
            <person name="Tashiro H."/>
            <person name="Itoh M."/>
            <person name="Sumi N."/>
            <person name="Ishii Y."/>
            <person name="Nakamura S."/>
            <person name="Hazama M."/>
            <person name="Nishine T."/>
            <person name="Harada A."/>
            <person name="Yamamoto R."/>
            <person name="Matsumoto H."/>
            <person name="Sakaguchi S."/>
            <person name="Ikegami T."/>
            <person name="Kashiwagi K."/>
            <person name="Fujiwake S."/>
            <person name="Inoue K."/>
            <person name="Togawa Y."/>
            <person name="Izawa M."/>
            <person name="Ohara E."/>
            <person name="Watahiki M."/>
            <person name="Yoneda Y."/>
            <person name="Ishikawa T."/>
            <person name="Ozawa K."/>
            <person name="Tanaka T."/>
            <person name="Matsuura S."/>
            <person name="Kawai J."/>
            <person name="Okazaki Y."/>
            <person name="Muramatsu M."/>
            <person name="Inoue Y."/>
            <person name="Kira A."/>
            <person name="Hayashizaki Y."/>
        </authorList>
    </citation>
    <scope>NUCLEOTIDE SEQUENCE</scope>
    <source>
        <strain evidence="2">C57BL/6J</strain>
        <tissue evidence="2">Corpora quadrigemina</tissue>
    </source>
</reference>
<reference evidence="2" key="7">
    <citation type="journal article" date="2005" name="Science">
        <title>The Transcriptional Landscape of the Mammalian Genome.</title>
        <authorList>
            <consortium name="The FANTOM Consortium"/>
            <consortium name="Riken Genome Exploration Research Group and Genome Science Group (Genome Network Project Core Group)"/>
        </authorList>
    </citation>
    <scope>NUCLEOTIDE SEQUENCE</scope>
    <source>
        <strain evidence="2">C57BL/6J</strain>
        <tissue evidence="2">Corpora quadrigemina</tissue>
    </source>
</reference>
<sequence length="194" mass="21846">MGMYRSAFLFAHQFNPGVASIITTHRSGKTSRYSMREVGRILLKSLLSVYKGELRMPIGPLSSPPPPPPPPPHLTQDRKEMCSHCTQRLIREELPHCPCCDKPSPLYCLLAQESGCPQRVFPMGICSLLFSPVPGHLSWCQRKLWLPTLWFQLAPQAPFFSQVNNHGPTKQKKGGSFPRPNLSLGMRFRALLLL</sequence>
<dbReference type="MGI" id="MGI:1338822">
    <property type="gene designation" value="Celf2"/>
</dbReference>
<proteinExistence type="evidence at transcript level"/>
<name>Q8BR48_MOUSE</name>
<reference evidence="2" key="5">
    <citation type="submission" date="2001-07" db="EMBL/GenBank/DDBJ databases">
        <authorList>
            <person name="Adachi J."/>
            <person name="Aizawa K."/>
            <person name="Akimura T."/>
            <person name="Arakawa T."/>
            <person name="Bono H."/>
            <person name="Carninci P."/>
            <person name="Fukuda S."/>
            <person name="Furuno M."/>
            <person name="Hanagaki T."/>
            <person name="Hara A."/>
            <person name="Hashizume W."/>
            <person name="Hayashida K."/>
            <person name="Hayatsu N."/>
            <person name="Hiramoto K."/>
            <person name="Hiraoka T."/>
            <person name="Hirozane T."/>
            <person name="Hori F."/>
            <person name="Imotani K."/>
            <person name="Ishii Y."/>
            <person name="Itoh M."/>
            <person name="Kagawa I."/>
            <person name="Kasukawa T."/>
            <person name="Katoh H."/>
            <person name="Kawai J."/>
            <person name="Kojima Y."/>
            <person name="Kondo S."/>
            <person name="Konno H."/>
            <person name="Kouda M."/>
            <person name="Koya S."/>
            <person name="Kurihara C."/>
            <person name="Matsuyama T."/>
            <person name="Miyazaki A."/>
            <person name="Murata M."/>
            <person name="Nakamura M."/>
            <person name="Nishi K."/>
            <person name="Nomura K."/>
            <person name="Numazaki R."/>
            <person name="Ohno M."/>
            <person name="Ohsato N."/>
            <person name="Okazaki Y."/>
            <person name="Saito R."/>
            <person name="Saitoh H."/>
            <person name="Sakai C."/>
            <person name="Sakai K."/>
            <person name="Sakazume N."/>
            <person name="Sano H."/>
            <person name="Sasaki D."/>
            <person name="Shibata K."/>
            <person name="Shinagawa A."/>
            <person name="Shiraki T."/>
            <person name="Sogabe Y."/>
            <person name="Tagami M."/>
            <person name="Tagawa A."/>
            <person name="Takahashi F."/>
            <person name="Takaku-Akahira S."/>
            <person name="Takeda Y."/>
            <person name="Tanaka T."/>
            <person name="Tomaru A."/>
            <person name="Toya T."/>
            <person name="Yasunishi A."/>
            <person name="Muramatsu M."/>
            <person name="Hayashizaki Y."/>
        </authorList>
    </citation>
    <scope>NUCLEOTIDE SEQUENCE</scope>
    <source>
        <strain evidence="2">C57BL/6J</strain>
        <tissue evidence="2">Corpora quadrigemina</tissue>
    </source>
</reference>
<evidence type="ECO:0000256" key="1">
    <source>
        <dbReference type="SAM" id="MobiDB-lite"/>
    </source>
</evidence>
<organism evidence="2">
    <name type="scientific">Mus musculus</name>
    <name type="common">Mouse</name>
    <dbReference type="NCBI Taxonomy" id="10090"/>
    <lineage>
        <taxon>Eukaryota</taxon>
        <taxon>Metazoa</taxon>
        <taxon>Chordata</taxon>
        <taxon>Craniata</taxon>
        <taxon>Vertebrata</taxon>
        <taxon>Euteleostomi</taxon>
        <taxon>Mammalia</taxon>
        <taxon>Eutheria</taxon>
        <taxon>Euarchontoglires</taxon>
        <taxon>Glires</taxon>
        <taxon>Rodentia</taxon>
        <taxon>Myomorpha</taxon>
        <taxon>Muroidea</taxon>
        <taxon>Muridae</taxon>
        <taxon>Murinae</taxon>
        <taxon>Mus</taxon>
        <taxon>Mus</taxon>
    </lineage>
</organism>
<reference evidence="2" key="2">
    <citation type="journal article" date="2000" name="Genome Res.">
        <title>Normalization and subtraction of cap-trapper-selected cDNAs to prepare full-length cDNA libraries for rapid discovery of new genes.</title>
        <authorList>
            <person name="Carninci P."/>
            <person name="Shibata Y."/>
            <person name="Hayatsu N."/>
            <person name="Sugahara Y."/>
            <person name="Shibata K."/>
            <person name="Itoh M."/>
            <person name="Konno H."/>
            <person name="Okazaki Y."/>
            <person name="Muramatsu M."/>
            <person name="Hayashizaki Y."/>
        </authorList>
    </citation>
    <scope>NUCLEOTIDE SEQUENCE</scope>
    <source>
        <strain evidence="2">C57BL/6J</strain>
        <tissue evidence="2">Corpora quadrigemina</tissue>
    </source>
</reference>
<evidence type="ECO:0000313" key="3">
    <source>
        <dbReference type="MGI" id="MGI:1338822"/>
    </source>
</evidence>
<reference evidence="2" key="1">
    <citation type="journal article" date="1999" name="Methods Enzymol.">
        <title>High-efficiency full-length cDNA cloning.</title>
        <authorList>
            <person name="Carninci P."/>
            <person name="Hayashizaki Y."/>
        </authorList>
    </citation>
    <scope>NUCLEOTIDE SEQUENCE</scope>
    <source>
        <strain evidence="2">C57BL/6J</strain>
        <tissue evidence="2">Corpora quadrigemina</tissue>
    </source>
</reference>
<reference evidence="2" key="4">
    <citation type="journal article" date="2001" name="Nature">
        <title>Functional annotation of a full-length mouse cDNA collection.</title>
        <authorList>
            <consortium name="The RIKEN Genome Exploration Research Group Phase II Team and the FANTOM Consortium"/>
        </authorList>
    </citation>
    <scope>NUCLEOTIDE SEQUENCE</scope>
    <source>
        <strain evidence="2">C57BL/6J</strain>
        <tissue evidence="2">Corpora quadrigemina</tissue>
    </source>
</reference>
<feature type="region of interest" description="Disordered" evidence="1">
    <location>
        <begin position="58"/>
        <end position="78"/>
    </location>
</feature>
<protein>
    <submittedName>
        <fullName evidence="2">Uncharacterized protein</fullName>
    </submittedName>
</protein>
<reference evidence="2" key="8">
    <citation type="journal article" date="2005" name="Science">
        <title>Antisense Transcription in the Mammalian Transcriptome.</title>
        <authorList>
            <consortium name="RIKEN Genome Exploration Research Group and Genome Science Group (Genome Network Project Core Group) and the FANTOM Consortium"/>
        </authorList>
    </citation>
    <scope>NUCLEOTIDE SEQUENCE</scope>
    <source>
        <strain evidence="2">C57BL/6J</strain>
        <tissue evidence="2">Corpora quadrigemina</tissue>
    </source>
</reference>
<reference evidence="2" key="6">
    <citation type="journal article" date="2002" name="Nature">
        <title>Analysis of the mouse transcriptome based on functional annotation of 60,770 full-length cDNAs.</title>
        <authorList>
            <consortium name="The FANTOM Consortium and the RIKEN Genome Exploration Research Group Phase I and II Team"/>
        </authorList>
    </citation>
    <scope>NUCLEOTIDE SEQUENCE</scope>
    <source>
        <strain evidence="2">C57BL/6J</strain>
        <tissue evidence="2">Corpora quadrigemina</tissue>
    </source>
</reference>
<gene>
    <name evidence="3" type="primary">Celf2</name>
    <name evidence="3" type="synonym">Cugbp2</name>
</gene>
<dbReference type="AlphaFoldDB" id="Q8BR48"/>
<dbReference type="AGR" id="MGI:1338822"/>
<accession>Q8BR48</accession>
<evidence type="ECO:0000313" key="2">
    <source>
        <dbReference type="EMBL" id="BAC32446.1"/>
    </source>
</evidence>